<dbReference type="AlphaFoldDB" id="A0A6P1TI76"/>
<dbReference type="PANTHER" id="PTHR43649">
    <property type="entry name" value="ARABINOSE-BINDING PROTEIN-RELATED"/>
    <property type="match status" value="1"/>
</dbReference>
<dbReference type="Proteomes" id="UP000464314">
    <property type="component" value="Chromosome"/>
</dbReference>
<organism evidence="3 4">
    <name type="scientific">Anaerocolumna sedimenticola</name>
    <dbReference type="NCBI Taxonomy" id="2696063"/>
    <lineage>
        <taxon>Bacteria</taxon>
        <taxon>Bacillati</taxon>
        <taxon>Bacillota</taxon>
        <taxon>Clostridia</taxon>
        <taxon>Lachnospirales</taxon>
        <taxon>Lachnospiraceae</taxon>
        <taxon>Anaerocolumna</taxon>
    </lineage>
</organism>
<evidence type="ECO:0000313" key="3">
    <source>
        <dbReference type="EMBL" id="QHQ59626.1"/>
    </source>
</evidence>
<feature type="compositionally biased region" description="Polar residues" evidence="1">
    <location>
        <begin position="23"/>
        <end position="37"/>
    </location>
</feature>
<gene>
    <name evidence="3" type="ORF">Ana3638_01440</name>
</gene>
<dbReference type="EMBL" id="CP048000">
    <property type="protein sequence ID" value="QHQ59626.1"/>
    <property type="molecule type" value="Genomic_DNA"/>
</dbReference>
<keyword evidence="4" id="KW-1185">Reference proteome</keyword>
<dbReference type="InterPro" id="IPR050490">
    <property type="entry name" value="Bact_solute-bd_prot1"/>
</dbReference>
<dbReference type="RefSeq" id="WP_161836380.1">
    <property type="nucleotide sequence ID" value="NZ_CP048000.1"/>
</dbReference>
<dbReference type="InterPro" id="IPR006059">
    <property type="entry name" value="SBP"/>
</dbReference>
<keyword evidence="2" id="KW-0732">Signal</keyword>
<evidence type="ECO:0000313" key="4">
    <source>
        <dbReference type="Proteomes" id="UP000464314"/>
    </source>
</evidence>
<reference evidence="3 4" key="1">
    <citation type="submission" date="2020-01" db="EMBL/GenBank/DDBJ databases">
        <title>Genome analysis of Anaerocolumna sp. CBA3638.</title>
        <authorList>
            <person name="Kim J."/>
            <person name="Roh S.W."/>
        </authorList>
    </citation>
    <scope>NUCLEOTIDE SEQUENCE [LARGE SCALE GENOMIC DNA]</scope>
    <source>
        <strain evidence="3 4">CBA3638</strain>
    </source>
</reference>
<dbReference type="PANTHER" id="PTHR43649:SF32">
    <property type="entry name" value="SUGAR BINDING SECRETED PROTEIN"/>
    <property type="match status" value="1"/>
</dbReference>
<dbReference type="KEGG" id="anr:Ana3638_01440"/>
<dbReference type="SUPFAM" id="SSF53850">
    <property type="entry name" value="Periplasmic binding protein-like II"/>
    <property type="match status" value="1"/>
</dbReference>
<evidence type="ECO:0000256" key="2">
    <source>
        <dbReference type="SAM" id="SignalP"/>
    </source>
</evidence>
<accession>A0A6P1TI76</accession>
<dbReference type="Pfam" id="PF13416">
    <property type="entry name" value="SBP_bac_8"/>
    <property type="match status" value="1"/>
</dbReference>
<feature type="chain" id="PRO_5038379652" evidence="2">
    <location>
        <begin position="21"/>
        <end position="457"/>
    </location>
</feature>
<sequence>MKQKIIAMLLVIIMVVPSLSACSSKGNSTAVENSASDAVSEKTGDEEITLTIWDWDEAHLSHMTEWYHEKHPNIKFDTLVVGTPDYMQKLQSALASGSGVPDIILGEMGYRGKVFDLGITEDLSQAPYNVNPDDMFDFAAKLESGPNGELYGVEQQICPSGFAYRRDLAKEYLGTDDPDELAEMISDWDKMLTVSKQVKEKSGGSVTALPGISVLLIDILLGQNVKDYIDGDNIDLTGRYKDVLEIAAKFNQAGVLGNQERSTPALNSGFAEGKFIFYPCAPWSCKWSIATNDPDGSGNWGLTKAPGDGFTCGGTSVSIYSGSKHKEAAWDYVKDVYCDGEGVKEAFRQFGFMTGFKAPYEDKNSYFFTEKGQYDDFFTEKGQYDDFFGGQNLADYFINDIAINTVGQVQTKNESFVKSAMTSVTSQMASNPSMSVDEALELLKTETQTLIPSATLK</sequence>
<proteinExistence type="predicted"/>
<dbReference type="PROSITE" id="PS51257">
    <property type="entry name" value="PROKAR_LIPOPROTEIN"/>
    <property type="match status" value="1"/>
</dbReference>
<name>A0A6P1TI76_9FIRM</name>
<protein>
    <submittedName>
        <fullName evidence="3">Extracellular solute-binding protein</fullName>
    </submittedName>
</protein>
<dbReference type="Gene3D" id="3.40.190.10">
    <property type="entry name" value="Periplasmic binding protein-like II"/>
    <property type="match status" value="1"/>
</dbReference>
<feature type="signal peptide" evidence="2">
    <location>
        <begin position="1"/>
        <end position="20"/>
    </location>
</feature>
<feature type="region of interest" description="Disordered" evidence="1">
    <location>
        <begin position="23"/>
        <end position="42"/>
    </location>
</feature>
<evidence type="ECO:0000256" key="1">
    <source>
        <dbReference type="SAM" id="MobiDB-lite"/>
    </source>
</evidence>